<protein>
    <submittedName>
        <fullName evidence="1">Uncharacterized protein</fullName>
    </submittedName>
</protein>
<keyword evidence="3" id="KW-1185">Reference proteome</keyword>
<comment type="caution">
    <text evidence="1">The sequence shown here is derived from an EMBL/GenBank/DDBJ whole genome shotgun (WGS) entry which is preliminary data.</text>
</comment>
<proteinExistence type="predicted"/>
<dbReference type="RefSeq" id="WP_317121092.1">
    <property type="nucleotide sequence ID" value="NZ_JAWJBA010000001.1"/>
</dbReference>
<evidence type="ECO:0000313" key="3">
    <source>
        <dbReference type="Proteomes" id="UP001287282"/>
    </source>
</evidence>
<accession>A0ABU3X7C2</accession>
<evidence type="ECO:0000313" key="2">
    <source>
        <dbReference type="EMBL" id="MDV2683863.1"/>
    </source>
</evidence>
<organism evidence="1 3">
    <name type="scientific">Alkalihalophilus lindianensis</name>
    <dbReference type="NCBI Taxonomy" id="1630542"/>
    <lineage>
        <taxon>Bacteria</taxon>
        <taxon>Bacillati</taxon>
        <taxon>Bacillota</taxon>
        <taxon>Bacilli</taxon>
        <taxon>Bacillales</taxon>
        <taxon>Bacillaceae</taxon>
        <taxon>Alkalihalophilus</taxon>
    </lineage>
</organism>
<sequence>MKVAIENGKVVPAINYLYGLKLVRKQSRIRRDFIKLLDERAKKVDEDRKEIAKEHSHKDEKGEAVVKNGNFDIKDLEAFREDVKELNEEELILEGGEHRGLIRTMKQILAKFEEDEYEGQTSEIYDYLYEAFEVDQVESETEKGAE</sequence>
<name>A0ABU3X7C2_9BACI</name>
<gene>
    <name evidence="1" type="ORF">RYX56_05330</name>
    <name evidence="2" type="ORF">RYX56_05670</name>
</gene>
<dbReference type="Proteomes" id="UP001287282">
    <property type="component" value="Unassembled WGS sequence"/>
</dbReference>
<reference evidence="1 3" key="1">
    <citation type="submission" date="2023-10" db="EMBL/GenBank/DDBJ databases">
        <title>Screening of Alkalihalobacillus lindianensis BZ-TG-R113 and Its Alleviation of Salt Stress on Rapeseed Growth.</title>
        <authorList>
            <person name="Zhao B."/>
            <person name="Guo T."/>
        </authorList>
    </citation>
    <scope>NUCLEOTIDE SEQUENCE [LARGE SCALE GENOMIC DNA]</scope>
    <source>
        <strain evidence="1 3">BZ-TG-R113</strain>
    </source>
</reference>
<evidence type="ECO:0000313" key="1">
    <source>
        <dbReference type="EMBL" id="MDV2683797.1"/>
    </source>
</evidence>
<dbReference type="EMBL" id="JAWJBA010000001">
    <property type="protein sequence ID" value="MDV2683863.1"/>
    <property type="molecule type" value="Genomic_DNA"/>
</dbReference>
<dbReference type="EMBL" id="JAWJBA010000001">
    <property type="protein sequence ID" value="MDV2683797.1"/>
    <property type="molecule type" value="Genomic_DNA"/>
</dbReference>